<protein>
    <recommendedName>
        <fullName evidence="2">Phage protein</fullName>
    </recommendedName>
</protein>
<accession>A0ABD5LVW8</accession>
<evidence type="ECO:0000313" key="1">
    <source>
        <dbReference type="EMBL" id="MEY2343554.1"/>
    </source>
</evidence>
<dbReference type="EMBL" id="JADQCH020000001">
    <property type="protein sequence ID" value="MEY2343554.1"/>
    <property type="molecule type" value="Genomic_DNA"/>
</dbReference>
<dbReference type="AlphaFoldDB" id="A0ABD5LVW8"/>
<evidence type="ECO:0008006" key="2">
    <source>
        <dbReference type="Google" id="ProtNLM"/>
    </source>
</evidence>
<dbReference type="InterPro" id="IPR036704">
    <property type="entry name" value="RraA/RraA-like_sf"/>
</dbReference>
<organism evidence="1">
    <name type="scientific">Proteus mirabilis</name>
    <dbReference type="NCBI Taxonomy" id="584"/>
    <lineage>
        <taxon>Bacteria</taxon>
        <taxon>Pseudomonadati</taxon>
        <taxon>Pseudomonadota</taxon>
        <taxon>Gammaproteobacteria</taxon>
        <taxon>Enterobacterales</taxon>
        <taxon>Morganellaceae</taxon>
        <taxon>Proteus</taxon>
    </lineage>
</organism>
<reference evidence="1" key="1">
    <citation type="submission" date="2021-05" db="EMBL/GenBank/DDBJ databases">
        <title>First report of NDM-5 and VEB-6 producing Proteus mirabilis isolated from blood of a sepsis patient in Kolkata, India.</title>
        <authorList>
            <person name="Halder G."/>
            <person name="Chaudhuri B."/>
            <person name="Dutta S."/>
        </authorList>
    </citation>
    <scope>NUCLEOTIDE SEQUENCE [LARGE SCALE GENOMIC DNA]</scope>
    <source>
        <strain evidence="1">7049</strain>
    </source>
</reference>
<dbReference type="Gene3D" id="3.50.30.40">
    <property type="entry name" value="Ribonuclease E inhibitor RraA/RraA-like"/>
    <property type="match status" value="1"/>
</dbReference>
<dbReference type="SUPFAM" id="SSF89562">
    <property type="entry name" value="RraA-like"/>
    <property type="match status" value="1"/>
</dbReference>
<proteinExistence type="predicted"/>
<sequence>MPVIATNLTPTDTQGAYFVSETGTQCTIEHATICSGDLVISDPNGTVIIPFSLVDNVLEEAIKIDSIENNMLEKNQTWTTFTRTYQYNGTYIINKGD</sequence>
<comment type="caution">
    <text evidence="1">The sequence shown here is derived from an EMBL/GenBank/DDBJ whole genome shotgun (WGS) entry which is preliminary data.</text>
</comment>
<name>A0ABD5LVW8_PROMI</name>
<gene>
    <name evidence="1" type="ORF">I3679_001490</name>
</gene>